<dbReference type="InterPro" id="IPR004646">
    <property type="entry name" value="Fe-S_hydro-lyase_TtdA-typ_cat"/>
</dbReference>
<accession>A0A975FCM2</accession>
<dbReference type="SUPFAM" id="SSF117457">
    <property type="entry name" value="FumA C-terminal domain-like"/>
    <property type="match status" value="1"/>
</dbReference>
<keyword evidence="8 10" id="KW-0411">Iron-sulfur</keyword>
<evidence type="ECO:0000259" key="11">
    <source>
        <dbReference type="Pfam" id="PF05681"/>
    </source>
</evidence>
<evidence type="ECO:0000256" key="6">
    <source>
        <dbReference type="ARBA" id="ARBA00022723"/>
    </source>
</evidence>
<gene>
    <name evidence="13" type="ORF">J9260_08450</name>
</gene>
<evidence type="ECO:0000256" key="5">
    <source>
        <dbReference type="ARBA" id="ARBA00022485"/>
    </source>
</evidence>
<evidence type="ECO:0000256" key="4">
    <source>
        <dbReference type="ARBA" id="ARBA00011738"/>
    </source>
</evidence>
<keyword evidence="7 10" id="KW-0408">Iron</keyword>
<organism evidence="13 14">
    <name type="scientific">Thiothrix unzii</name>
    <dbReference type="NCBI Taxonomy" id="111769"/>
    <lineage>
        <taxon>Bacteria</taxon>
        <taxon>Pseudomonadati</taxon>
        <taxon>Pseudomonadota</taxon>
        <taxon>Gammaproteobacteria</taxon>
        <taxon>Thiotrichales</taxon>
        <taxon>Thiotrichaceae</taxon>
        <taxon>Thiothrix</taxon>
    </lineage>
</organism>
<sequence length="504" mass="54429">MSLIKQDDVIASVADALQFISYYHPVDFIEAMHQAWQREASPAAKDAIGQILVNSRMCAEGHRPICQDTGIVTVFVKVGMNVQWEGDMSLTDMINEGVRRAYLQPDNVLRASILADPAGARRNTKDNTPAVIHYEIVPGDKVEFDVAAKGGGSENKSKMAMLNPSDSIVDWVLKTVPQMGAGWCPPGMLGIGIGGTAEKAALMAKEALMEHIDIQELQARGAQNRVEELRLELFEKVNNLGLGAQGLGGLTTVLDVKIKDYPTHAASLPVCMIPNCAATRHTHFVLDGSGAALQTPPDLSHWPQISLEGGAQATRVNLDTITPEQVRQLKPGETVLLSGKMLTGRDAAHKRMVDMLNKGETLPVDLRGRFIYYVGPVDPVRDEVVGPAGPTTSTRMDKFTHQILQQTGLLGMIGKSERGPVAIEAIKEFGAVYLMAVGGAAYLVSKAITGAKVLAFPELGMEAIYEFEVKDMPVTVAVDSNGESVHTTGPAKWQKIIAMNHTQH</sequence>
<dbReference type="GO" id="GO:0006091">
    <property type="term" value="P:generation of precursor metabolites and energy"/>
    <property type="evidence" value="ECO:0007669"/>
    <property type="project" value="InterPro"/>
</dbReference>
<dbReference type="Pfam" id="PF05683">
    <property type="entry name" value="Fumerase_C"/>
    <property type="match status" value="1"/>
</dbReference>
<dbReference type="Pfam" id="PF05681">
    <property type="entry name" value="Fumerase"/>
    <property type="match status" value="1"/>
</dbReference>
<feature type="domain" description="Fe-S hydro-lyase tartrate dehydratase beta-type catalytic" evidence="12">
    <location>
        <begin position="288"/>
        <end position="488"/>
    </location>
</feature>
<proteinExistence type="inferred from homology"/>
<feature type="domain" description="Fe-S hydro-lyase tartrate dehydratase alpha-type catalytic" evidence="11">
    <location>
        <begin position="12"/>
        <end position="284"/>
    </location>
</feature>
<dbReference type="KEGG" id="tun:J9260_08450"/>
<keyword evidence="6 10" id="KW-0479">Metal-binding</keyword>
<dbReference type="InterPro" id="IPR011167">
    <property type="entry name" value="Fe_dep_fumarate_hydratase"/>
</dbReference>
<dbReference type="PIRSF" id="PIRSF001394">
    <property type="entry name" value="Fe_dep_fumar_hy"/>
    <property type="match status" value="1"/>
</dbReference>
<dbReference type="InterPro" id="IPR036660">
    <property type="entry name" value="Fe-S_hydroAse_TtdB_cat_sf"/>
</dbReference>
<evidence type="ECO:0000256" key="8">
    <source>
        <dbReference type="ARBA" id="ARBA00023014"/>
    </source>
</evidence>
<dbReference type="NCBIfam" id="TIGR00722">
    <property type="entry name" value="ttdA_fumA_fumB"/>
    <property type="match status" value="1"/>
</dbReference>
<evidence type="ECO:0000256" key="9">
    <source>
        <dbReference type="ARBA" id="ARBA00023239"/>
    </source>
</evidence>
<dbReference type="InterPro" id="IPR004647">
    <property type="entry name" value="Fe-S_hydro-lyase_TtdB-typ_cat"/>
</dbReference>
<evidence type="ECO:0000256" key="1">
    <source>
        <dbReference type="ARBA" id="ARBA00000929"/>
    </source>
</evidence>
<dbReference type="NCBIfam" id="TIGR00723">
    <property type="entry name" value="ttdB_fumA_fumB"/>
    <property type="match status" value="1"/>
</dbReference>
<dbReference type="GO" id="GO:0051539">
    <property type="term" value="F:4 iron, 4 sulfur cluster binding"/>
    <property type="evidence" value="ECO:0007669"/>
    <property type="project" value="UniProtKB-UniRule"/>
</dbReference>
<evidence type="ECO:0000313" key="14">
    <source>
        <dbReference type="Proteomes" id="UP000672009"/>
    </source>
</evidence>
<comment type="function">
    <text evidence="10">Catalyzes the reversible hydration of fumarate to (S)-malate.</text>
</comment>
<dbReference type="GO" id="GO:0004333">
    <property type="term" value="F:fumarate hydratase activity"/>
    <property type="evidence" value="ECO:0007669"/>
    <property type="project" value="UniProtKB-UniRule"/>
</dbReference>
<keyword evidence="5 10" id="KW-0004">4Fe-4S</keyword>
<reference evidence="13" key="1">
    <citation type="submission" date="2021-04" db="EMBL/GenBank/DDBJ databases">
        <title>Genomics, taxonomy and metabolism of representatives of sulfur bacteria of the genus Thiothrix: Thiothrix fructosivorans QT, Thiothrix unzii A1T and three new species, Thiothrix subterranea sp. nov., Thiothrix litoralis sp. nov. and 'Candidatus Thiothrix anitrata' sp. nov.</title>
        <authorList>
            <person name="Ravin N.V."/>
            <person name="Smolyakov D."/>
            <person name="Rudenko T.S."/>
            <person name="Mardanov A.V."/>
            <person name="Beletsky A.V."/>
            <person name="Markov N.D."/>
            <person name="Fomenkov A.I."/>
            <person name="Roberts R.J."/>
            <person name="Karnachuk O.V."/>
            <person name="Novikov A."/>
            <person name="Grabovich M.Y."/>
        </authorList>
    </citation>
    <scope>NUCLEOTIDE SEQUENCE</scope>
    <source>
        <strain evidence="13">A1</strain>
    </source>
</reference>
<comment type="catalytic activity">
    <reaction evidence="1 10">
        <text>(S)-malate = fumarate + H2O</text>
        <dbReference type="Rhea" id="RHEA:12460"/>
        <dbReference type="ChEBI" id="CHEBI:15377"/>
        <dbReference type="ChEBI" id="CHEBI:15589"/>
        <dbReference type="ChEBI" id="CHEBI:29806"/>
        <dbReference type="EC" id="4.2.1.2"/>
    </reaction>
</comment>
<evidence type="ECO:0000256" key="10">
    <source>
        <dbReference type="PIRNR" id="PIRNR001394"/>
    </source>
</evidence>
<dbReference type="PANTHER" id="PTHR43351:SF2">
    <property type="entry name" value="L(+)-TARTRATE DEHYDRATASE SUBUNIT BETA-RELATED"/>
    <property type="match status" value="1"/>
</dbReference>
<keyword evidence="9 10" id="KW-0456">Lyase</keyword>
<protein>
    <recommendedName>
        <fullName evidence="10">Fumarate hydratase class I</fullName>
        <ecNumber evidence="10">4.2.1.2</ecNumber>
    </recommendedName>
</protein>
<evidence type="ECO:0000256" key="2">
    <source>
        <dbReference type="ARBA" id="ARBA00001966"/>
    </source>
</evidence>
<dbReference type="Proteomes" id="UP000672009">
    <property type="component" value="Chromosome"/>
</dbReference>
<dbReference type="GO" id="GO:0046872">
    <property type="term" value="F:metal ion binding"/>
    <property type="evidence" value="ECO:0007669"/>
    <property type="project" value="UniProtKB-UniRule"/>
</dbReference>
<comment type="similarity">
    <text evidence="3 10">Belongs to the class-I fumarase family.</text>
</comment>
<evidence type="ECO:0000313" key="13">
    <source>
        <dbReference type="EMBL" id="QTR55094.1"/>
    </source>
</evidence>
<comment type="subunit">
    <text evidence="4 10">Homodimer.</text>
</comment>
<dbReference type="EC" id="4.2.1.2" evidence="10"/>
<dbReference type="EMBL" id="CP072793">
    <property type="protein sequence ID" value="QTR55094.1"/>
    <property type="molecule type" value="Genomic_DNA"/>
</dbReference>
<dbReference type="RefSeq" id="WP_210220565.1">
    <property type="nucleotide sequence ID" value="NZ_CP072793.1"/>
</dbReference>
<dbReference type="Gene3D" id="3.20.130.10">
    <property type="entry name" value="Fe-S hydro-lyase, tartrate dehydratase beta-type, catalytic domain"/>
    <property type="match status" value="1"/>
</dbReference>
<evidence type="ECO:0000259" key="12">
    <source>
        <dbReference type="Pfam" id="PF05683"/>
    </source>
</evidence>
<dbReference type="PANTHER" id="PTHR43351">
    <property type="entry name" value="L(+)-TARTRATE DEHYDRATASE SUBUNIT BETA"/>
    <property type="match status" value="1"/>
</dbReference>
<evidence type="ECO:0000256" key="7">
    <source>
        <dbReference type="ARBA" id="ARBA00023004"/>
    </source>
</evidence>
<comment type="cofactor">
    <cofactor evidence="2 10">
        <name>[4Fe-4S] cluster</name>
        <dbReference type="ChEBI" id="CHEBI:49883"/>
    </cofactor>
</comment>
<keyword evidence="14" id="KW-1185">Reference proteome</keyword>
<dbReference type="NCBIfam" id="NF004885">
    <property type="entry name" value="PRK06246.1"/>
    <property type="match status" value="1"/>
</dbReference>
<dbReference type="AlphaFoldDB" id="A0A975FCM2"/>
<name>A0A975FCM2_9GAMM</name>
<evidence type="ECO:0000256" key="3">
    <source>
        <dbReference type="ARBA" id="ARBA00008876"/>
    </source>
</evidence>